<name>A0ABQ4WBF7_9ASTR</name>
<proteinExistence type="predicted"/>
<dbReference type="PANTHER" id="PTHR11439">
    <property type="entry name" value="GAG-POL-RELATED RETROTRANSPOSON"/>
    <property type="match status" value="1"/>
</dbReference>
<dbReference type="EMBL" id="BQNB010008499">
    <property type="protein sequence ID" value="GJS50208.1"/>
    <property type="molecule type" value="Genomic_DNA"/>
</dbReference>
<dbReference type="Proteomes" id="UP001151760">
    <property type="component" value="Unassembled WGS sequence"/>
</dbReference>
<organism evidence="2 3">
    <name type="scientific">Tanacetum coccineum</name>
    <dbReference type="NCBI Taxonomy" id="301880"/>
    <lineage>
        <taxon>Eukaryota</taxon>
        <taxon>Viridiplantae</taxon>
        <taxon>Streptophyta</taxon>
        <taxon>Embryophyta</taxon>
        <taxon>Tracheophyta</taxon>
        <taxon>Spermatophyta</taxon>
        <taxon>Magnoliopsida</taxon>
        <taxon>eudicotyledons</taxon>
        <taxon>Gunneridae</taxon>
        <taxon>Pentapetalae</taxon>
        <taxon>asterids</taxon>
        <taxon>campanulids</taxon>
        <taxon>Asterales</taxon>
        <taxon>Asteraceae</taxon>
        <taxon>Asteroideae</taxon>
        <taxon>Anthemideae</taxon>
        <taxon>Anthemidinae</taxon>
        <taxon>Tanacetum</taxon>
    </lineage>
</organism>
<dbReference type="CDD" id="cd09272">
    <property type="entry name" value="RNase_HI_RT_Ty1"/>
    <property type="match status" value="1"/>
</dbReference>
<feature type="domain" description="Reverse transcriptase Ty1/copia-type" evidence="1">
    <location>
        <begin position="18"/>
        <end position="100"/>
    </location>
</feature>
<gene>
    <name evidence="2" type="ORF">Tco_0600329</name>
</gene>
<sequence length="422" mass="48552">MMESSFIDPCKKKFMSLNNLKVLKNKAQLVAKGVRQEEGIDFEESFALVACIEAIRIFVAYVAHKNMTVFQMDVKTDFLNGILEEEVYVSQPEGFFLQSQQFIKGAVAPTLFTQKEGEHIILVQIYVDDIIFSSTNLSFCDKFANQMSKRFKMSMMGQMPCFLGSQNSKRIFINPSKYALEMLKKYGLDQCDPIDIPMVERLKLDEDPKGTPVDPTRYRGMVGSLMYLIANRPDLVFVVCMCARYQLKPTKKHLTSVKRVFRYLKGTINMRLWYQKDIGFDLTAFADADHAGCQDSRKSTSGSIQFLGKKLILWMRSQLTNYEFNYNKIPLYCNSQSAIGLSCNSVQQSRTKHVAVRYHFIKEQVANEIVEFYIVKTAYQLADIFTKALARECFEFLVKCLGMQSLMLEELKHLAESEEDEK</sequence>
<evidence type="ECO:0000259" key="1">
    <source>
        <dbReference type="Pfam" id="PF07727"/>
    </source>
</evidence>
<dbReference type="PANTHER" id="PTHR11439:SF495">
    <property type="entry name" value="REVERSE TRANSCRIPTASE, RNA-DEPENDENT DNA POLYMERASE-RELATED"/>
    <property type="match status" value="1"/>
</dbReference>
<comment type="caution">
    <text evidence="2">The sequence shown here is derived from an EMBL/GenBank/DDBJ whole genome shotgun (WGS) entry which is preliminary data.</text>
</comment>
<protein>
    <submittedName>
        <fullName evidence="2">Retrovirus-related pol polyprotein from transposon TNT 1-94</fullName>
    </submittedName>
</protein>
<dbReference type="SUPFAM" id="SSF56672">
    <property type="entry name" value="DNA/RNA polymerases"/>
    <property type="match status" value="1"/>
</dbReference>
<dbReference type="InterPro" id="IPR043502">
    <property type="entry name" value="DNA/RNA_pol_sf"/>
</dbReference>
<evidence type="ECO:0000313" key="2">
    <source>
        <dbReference type="EMBL" id="GJS50208.1"/>
    </source>
</evidence>
<accession>A0ABQ4WBF7</accession>
<keyword evidence="3" id="KW-1185">Reference proteome</keyword>
<evidence type="ECO:0000313" key="3">
    <source>
        <dbReference type="Proteomes" id="UP001151760"/>
    </source>
</evidence>
<reference evidence="2" key="2">
    <citation type="submission" date="2022-01" db="EMBL/GenBank/DDBJ databases">
        <authorList>
            <person name="Yamashiro T."/>
            <person name="Shiraishi A."/>
            <person name="Satake H."/>
            <person name="Nakayama K."/>
        </authorList>
    </citation>
    <scope>NUCLEOTIDE SEQUENCE</scope>
</reference>
<dbReference type="InterPro" id="IPR013103">
    <property type="entry name" value="RVT_2"/>
</dbReference>
<dbReference type="Pfam" id="PF07727">
    <property type="entry name" value="RVT_2"/>
    <property type="match status" value="1"/>
</dbReference>
<reference evidence="2" key="1">
    <citation type="journal article" date="2022" name="Int. J. Mol. Sci.">
        <title>Draft Genome of Tanacetum Coccineum: Genomic Comparison of Closely Related Tanacetum-Family Plants.</title>
        <authorList>
            <person name="Yamashiro T."/>
            <person name="Shiraishi A."/>
            <person name="Nakayama K."/>
            <person name="Satake H."/>
        </authorList>
    </citation>
    <scope>NUCLEOTIDE SEQUENCE</scope>
</reference>